<evidence type="ECO:0000313" key="15">
    <source>
        <dbReference type="EMBL" id="VAH78709.1"/>
    </source>
</evidence>
<comment type="similarity">
    <text evidence="2">Belongs to the ABC transporter superfamily. ABCB family. Multidrug resistance exporter (TC 3.A.1.201) subfamily.</text>
</comment>
<feature type="transmembrane region" description="Helical" evidence="12">
    <location>
        <begin position="43"/>
        <end position="71"/>
    </location>
</feature>
<feature type="region of interest" description="Disordered" evidence="11">
    <location>
        <begin position="1"/>
        <end position="21"/>
    </location>
</feature>
<feature type="transmembrane region" description="Helical" evidence="12">
    <location>
        <begin position="817"/>
        <end position="837"/>
    </location>
</feature>
<dbReference type="SUPFAM" id="SSF52540">
    <property type="entry name" value="P-loop containing nucleoside triphosphate hydrolases"/>
    <property type="match status" value="2"/>
</dbReference>
<feature type="transmembrane region" description="Helical" evidence="12">
    <location>
        <begin position="843"/>
        <end position="863"/>
    </location>
</feature>
<feature type="transmembrane region" description="Helical" evidence="12">
    <location>
        <begin position="91"/>
        <end position="114"/>
    </location>
</feature>
<keyword evidence="8 12" id="KW-1133">Transmembrane helix</keyword>
<dbReference type="InterPro" id="IPR039421">
    <property type="entry name" value="Type_1_exporter"/>
</dbReference>
<evidence type="ECO:0000256" key="6">
    <source>
        <dbReference type="ARBA" id="ARBA00022741"/>
    </source>
</evidence>
<evidence type="ECO:0000256" key="1">
    <source>
        <dbReference type="ARBA" id="ARBA00004651"/>
    </source>
</evidence>
<dbReference type="InterPro" id="IPR036640">
    <property type="entry name" value="ABC1_TM_sf"/>
</dbReference>
<evidence type="ECO:0000256" key="9">
    <source>
        <dbReference type="ARBA" id="ARBA00023136"/>
    </source>
</evidence>
<dbReference type="FunFam" id="1.20.1560.10:FF:000044">
    <property type="entry name" value="ABC transporter B family member 9"/>
    <property type="match status" value="1"/>
</dbReference>
<dbReference type="InterPro" id="IPR027417">
    <property type="entry name" value="P-loop_NTPase"/>
</dbReference>
<evidence type="ECO:0000256" key="8">
    <source>
        <dbReference type="ARBA" id="ARBA00022989"/>
    </source>
</evidence>
<keyword evidence="4 12" id="KW-0812">Transmembrane</keyword>
<reference evidence="15 16" key="1">
    <citation type="submission" date="2017-09" db="EMBL/GenBank/DDBJ databases">
        <authorList>
            <consortium name="International Durum Wheat Genome Sequencing Consortium (IDWGSC)"/>
            <person name="Milanesi L."/>
        </authorList>
    </citation>
    <scope>NUCLEOTIDE SEQUENCE [LARGE SCALE GENOMIC DNA]</scope>
    <source>
        <strain evidence="16">cv. Svevo</strain>
    </source>
</reference>
<dbReference type="EMBL" id="LT934116">
    <property type="protein sequence ID" value="VAH78709.1"/>
    <property type="molecule type" value="Genomic_DNA"/>
</dbReference>
<evidence type="ECO:0000256" key="5">
    <source>
        <dbReference type="ARBA" id="ARBA00022737"/>
    </source>
</evidence>
<feature type="domain" description="ABC transmembrane type-1" evidence="14">
    <location>
        <begin position="698"/>
        <end position="870"/>
    </location>
</feature>
<proteinExistence type="inferred from homology"/>
<feature type="transmembrane region" description="Helical" evidence="12">
    <location>
        <begin position="884"/>
        <end position="904"/>
    </location>
</feature>
<gene>
    <name evidence="15" type="ORF">TRITD_3Bv1G152470</name>
</gene>
<dbReference type="Gene3D" id="1.20.1560.10">
    <property type="entry name" value="ABC transporter type 1, transmembrane domain"/>
    <property type="match status" value="3"/>
</dbReference>
<feature type="region of interest" description="Disordered" evidence="11">
    <location>
        <begin position="616"/>
        <end position="678"/>
    </location>
</feature>
<dbReference type="PROSITE" id="PS50893">
    <property type="entry name" value="ABC_TRANSPORTER_2"/>
    <property type="match status" value="2"/>
</dbReference>
<dbReference type="CDD" id="cd03249">
    <property type="entry name" value="ABC_MTABC3_MDL1_MDL2"/>
    <property type="match status" value="2"/>
</dbReference>
<dbReference type="SUPFAM" id="SSF90123">
    <property type="entry name" value="ABC transporter transmembrane region"/>
    <property type="match status" value="2"/>
</dbReference>
<keyword evidence="6" id="KW-0547">Nucleotide-binding</keyword>
<name>A0A9R1QJR2_TRITD</name>
<evidence type="ECO:0000259" key="14">
    <source>
        <dbReference type="PROSITE" id="PS50929"/>
    </source>
</evidence>
<feature type="transmembrane region" description="Helical" evidence="12">
    <location>
        <begin position="304"/>
        <end position="322"/>
    </location>
</feature>
<dbReference type="GO" id="GO:0090374">
    <property type="term" value="P:oligopeptide export from mitochondrion"/>
    <property type="evidence" value="ECO:0007669"/>
    <property type="project" value="TreeGrafter"/>
</dbReference>
<feature type="domain" description="ABC transporter" evidence="13">
    <location>
        <begin position="944"/>
        <end position="1181"/>
    </location>
</feature>
<dbReference type="InterPro" id="IPR017871">
    <property type="entry name" value="ABC_transporter-like_CS"/>
</dbReference>
<dbReference type="PROSITE" id="PS00211">
    <property type="entry name" value="ABC_TRANSPORTER_1"/>
    <property type="match status" value="2"/>
</dbReference>
<dbReference type="GO" id="GO:0016887">
    <property type="term" value="F:ATP hydrolysis activity"/>
    <property type="evidence" value="ECO:0007669"/>
    <property type="project" value="InterPro"/>
</dbReference>
<keyword evidence="3" id="KW-0813">Transport</keyword>
<dbReference type="GO" id="GO:0005743">
    <property type="term" value="C:mitochondrial inner membrane"/>
    <property type="evidence" value="ECO:0007669"/>
    <property type="project" value="TreeGrafter"/>
</dbReference>
<sequence length="1189" mass="129112">MGDEAMRDRGEEEETGATKRKDAGATKKVAFFGMFRYATRADLALMGVGTVAAMVNGMSEPLMTVVFAAVIESFGGSDNSAVLHRVSKVVMYYIYLGIGTALASFLQVSCWTMAGERQSARIRSLYLEAVLKQDVSFFDVEMTTGEAISRMSADTVLVQDALGEKVGKYAQLLTTFVGGFVIGFVRGWTLALVMLACIPPSILSFATVSRLRAQISARRQASYDDAGNVVEQSIRAIRTVVSFNGEKKAVALYNALIKKAYKATVLEGLVTGLGIGCIFCVVFCSYSLAFWYGAKLIISKGYTGGQVINVVFAILTGSMAIGNASPSISAIAEGQSAAHRLFEIINRKPKIDISDTSGIVLDDIKGDVELNNVFFRYPARPEQLILNGLSLQVPSSTTMAIVGESGSGKSTLISLVERFYDPQAGEVLIDGINIKNLKLQWIRGKISLVSQEPLLFMTSIKDNITYGKEDATLEEIKRAAELANAANFIEKLPNAYETMVGQSGAQLSGGQKQRIAIARAILKNPKVLLLDEATSALDVESERVVQEALNRIMVGITTLIVAHRLSTVRNADCITVVHQGKVVEQGAHDQLIKDPDGAYCQLIKLQQVHTEGMHEVPYASDSRLKSRSLSLEQSMRDSPRNRRQHSVKPLGLSGSDDLQGPANTSSQEHKEFGDSEAPQKAPIGRLFNLNKPEAPILLLAVIAAFVHGLLFPLFSIMMSGGIRTFYYPAHQLRKDSRFWALLCLLLAIISLIAIQLEFFLFGMAGGKLVERVRALSFQSIMHQEVAWFDDPSNSSGALGARLFIDALNIRRLVGDNLAILVQCTITLISGFAIAFASDWKLTLIVICVIPFLGLQNYIQVKFLNSFSEDAKFVHDGKSTFKDVFRVYFALVFTAFGISQTSAMASDSTKAQESTTSILAVIDRRSKIDPTSDEGIKLEKVDGNIDFNHVSFKYPSRPDVQVFSDFTLGIPSGKTTALVGESGSGKSTVIALLERFYDPDSGTISLDGTELKNLTLSWLRDQMGLVSQEPVLFNDTIRANIAYGKRGEATEEEIITVAKAANAHEFISSLPQGYNTNVGERGTQLSGGQKQRVAIARAILKDPRVLLLDEATSALDAESERSVQDALDKVMVSRTTIVVAHRLSTIKGADTIAVIKDGSVAEKGKHESLMGIKGGVYASLVELHSKASAS</sequence>
<evidence type="ECO:0000259" key="13">
    <source>
        <dbReference type="PROSITE" id="PS50893"/>
    </source>
</evidence>
<evidence type="ECO:0000256" key="12">
    <source>
        <dbReference type="SAM" id="Phobius"/>
    </source>
</evidence>
<feature type="domain" description="ABC transporter" evidence="13">
    <location>
        <begin position="368"/>
        <end position="604"/>
    </location>
</feature>
<keyword evidence="16" id="KW-1185">Reference proteome</keyword>
<dbReference type="AlphaFoldDB" id="A0A9R1QJR2"/>
<dbReference type="InterPro" id="IPR011527">
    <property type="entry name" value="ABC1_TM_dom"/>
</dbReference>
<feature type="transmembrane region" description="Helical" evidence="12">
    <location>
        <begin position="696"/>
        <end position="718"/>
    </location>
</feature>
<keyword evidence="7" id="KW-0067">ATP-binding</keyword>
<dbReference type="Pfam" id="PF00005">
    <property type="entry name" value="ABC_tran"/>
    <property type="match status" value="2"/>
</dbReference>
<dbReference type="Gramene" id="TRITD3Bv1G152470.26">
    <property type="protein sequence ID" value="TRITD3Bv1G152470.26"/>
    <property type="gene ID" value="TRITD3Bv1G152470"/>
</dbReference>
<dbReference type="PANTHER" id="PTHR43394:SF16">
    <property type="entry name" value="ABC TRANSPORTER B FAMILY MEMBER 4-LIKE ISOFORM X1"/>
    <property type="match status" value="1"/>
</dbReference>
<comment type="subcellular location">
    <subcellularLocation>
        <location evidence="1">Cell membrane</location>
        <topology evidence="1">Multi-pass membrane protein</topology>
    </subcellularLocation>
</comment>
<dbReference type="CDD" id="cd18578">
    <property type="entry name" value="ABC_6TM_Pgp_ABCB1_D2_like"/>
    <property type="match status" value="1"/>
</dbReference>
<evidence type="ECO:0000256" key="2">
    <source>
        <dbReference type="ARBA" id="ARBA00007577"/>
    </source>
</evidence>
<dbReference type="InterPro" id="IPR003439">
    <property type="entry name" value="ABC_transporter-like_ATP-bd"/>
</dbReference>
<accession>A0A9R1QJR2</accession>
<dbReference type="GO" id="GO:0015421">
    <property type="term" value="F:ABC-type oligopeptide transporter activity"/>
    <property type="evidence" value="ECO:0007669"/>
    <property type="project" value="TreeGrafter"/>
</dbReference>
<dbReference type="SMART" id="SM00382">
    <property type="entry name" value="AAA"/>
    <property type="match status" value="2"/>
</dbReference>
<dbReference type="FunFam" id="1.20.1560.10:FF:000025">
    <property type="entry name" value="ABC transporter B family member 9"/>
    <property type="match status" value="1"/>
</dbReference>
<keyword evidence="10" id="KW-0325">Glycoprotein</keyword>
<dbReference type="PROSITE" id="PS50929">
    <property type="entry name" value="ABC_TM1F"/>
    <property type="match status" value="2"/>
</dbReference>
<dbReference type="FunFam" id="3.40.50.300:FF:000066">
    <property type="entry name" value="ABC transporter B family member 1"/>
    <property type="match status" value="2"/>
</dbReference>
<evidence type="ECO:0008006" key="17">
    <source>
        <dbReference type="Google" id="ProtNLM"/>
    </source>
</evidence>
<evidence type="ECO:0000256" key="4">
    <source>
        <dbReference type="ARBA" id="ARBA00022692"/>
    </source>
</evidence>
<keyword evidence="9 12" id="KW-0472">Membrane</keyword>
<keyword evidence="5" id="KW-0677">Repeat</keyword>
<dbReference type="Gene3D" id="3.40.50.300">
    <property type="entry name" value="P-loop containing nucleotide triphosphate hydrolases"/>
    <property type="match status" value="2"/>
</dbReference>
<evidence type="ECO:0000256" key="3">
    <source>
        <dbReference type="ARBA" id="ARBA00022448"/>
    </source>
</evidence>
<dbReference type="CDD" id="cd18577">
    <property type="entry name" value="ABC_6TM_Pgp_ABCB1_D1_like"/>
    <property type="match status" value="1"/>
</dbReference>
<feature type="domain" description="ABC transmembrane type-1" evidence="14">
    <location>
        <begin position="48"/>
        <end position="333"/>
    </location>
</feature>
<organism evidence="15 16">
    <name type="scientific">Triticum turgidum subsp. durum</name>
    <name type="common">Durum wheat</name>
    <name type="synonym">Triticum durum</name>
    <dbReference type="NCBI Taxonomy" id="4567"/>
    <lineage>
        <taxon>Eukaryota</taxon>
        <taxon>Viridiplantae</taxon>
        <taxon>Streptophyta</taxon>
        <taxon>Embryophyta</taxon>
        <taxon>Tracheophyta</taxon>
        <taxon>Spermatophyta</taxon>
        <taxon>Magnoliopsida</taxon>
        <taxon>Liliopsida</taxon>
        <taxon>Poales</taxon>
        <taxon>Poaceae</taxon>
        <taxon>BOP clade</taxon>
        <taxon>Pooideae</taxon>
        <taxon>Triticodae</taxon>
        <taxon>Triticeae</taxon>
        <taxon>Triticinae</taxon>
        <taxon>Triticum</taxon>
    </lineage>
</organism>
<feature type="transmembrane region" description="Helical" evidence="12">
    <location>
        <begin position="738"/>
        <end position="761"/>
    </location>
</feature>
<evidence type="ECO:0000313" key="16">
    <source>
        <dbReference type="Proteomes" id="UP000324705"/>
    </source>
</evidence>
<dbReference type="Proteomes" id="UP000324705">
    <property type="component" value="Chromosome 3B"/>
</dbReference>
<feature type="transmembrane region" description="Helical" evidence="12">
    <location>
        <begin position="268"/>
        <end position="292"/>
    </location>
</feature>
<dbReference type="Pfam" id="PF00664">
    <property type="entry name" value="ABC_membrane"/>
    <property type="match status" value="2"/>
</dbReference>
<evidence type="ECO:0000256" key="7">
    <source>
        <dbReference type="ARBA" id="ARBA00022840"/>
    </source>
</evidence>
<dbReference type="GO" id="GO:0005524">
    <property type="term" value="F:ATP binding"/>
    <property type="evidence" value="ECO:0007669"/>
    <property type="project" value="UniProtKB-KW"/>
</dbReference>
<evidence type="ECO:0000256" key="10">
    <source>
        <dbReference type="ARBA" id="ARBA00023180"/>
    </source>
</evidence>
<dbReference type="InterPro" id="IPR003593">
    <property type="entry name" value="AAA+_ATPase"/>
</dbReference>
<protein>
    <recommendedName>
        <fullName evidence="17">ABC transporter B family member 9</fullName>
    </recommendedName>
</protein>
<evidence type="ECO:0000256" key="11">
    <source>
        <dbReference type="SAM" id="MobiDB-lite"/>
    </source>
</evidence>
<dbReference type="GO" id="GO:0005886">
    <property type="term" value="C:plasma membrane"/>
    <property type="evidence" value="ECO:0007669"/>
    <property type="project" value="UniProtKB-SubCell"/>
</dbReference>
<dbReference type="PANTHER" id="PTHR43394">
    <property type="entry name" value="ATP-DEPENDENT PERMEASE MDL1, MITOCHONDRIAL"/>
    <property type="match status" value="1"/>
</dbReference>